<evidence type="ECO:0000256" key="18">
    <source>
        <dbReference type="ARBA" id="ARBA00074026"/>
    </source>
</evidence>
<evidence type="ECO:0000256" key="1">
    <source>
        <dbReference type="ARBA" id="ARBA00004300"/>
    </source>
</evidence>
<dbReference type="PANTHER" id="PTHR15715">
    <property type="entry name" value="CENTROSOMAL PROTEIN OF 170 KDA"/>
    <property type="match status" value="1"/>
</dbReference>
<keyword evidence="13" id="KW-0206">Cytoskeleton</keyword>
<evidence type="ECO:0000256" key="3">
    <source>
        <dbReference type="ARBA" id="ARBA00004389"/>
    </source>
</evidence>
<evidence type="ECO:0000256" key="8">
    <source>
        <dbReference type="ARBA" id="ARBA00022824"/>
    </source>
</evidence>
<evidence type="ECO:0000256" key="14">
    <source>
        <dbReference type="ARBA" id="ARBA00057671"/>
    </source>
</evidence>
<dbReference type="InterPro" id="IPR051176">
    <property type="entry name" value="Cent_Immune-Sig_Mod"/>
</dbReference>
<comment type="function">
    <text evidence="14">Associates with the striatin-interacting phosphatase and kinase (STRIPAK) core complex, forming the extended (SIKE1:SLMAP)STRIPAK complex. The (SIKE1:SLMAP)STRIPAK complex dephosphorylates STK3 leading to the inhibition of Hippo signaling and the control of cell growth. May play a role during myoblast fusion.</text>
</comment>
<dbReference type="Gene3D" id="2.60.200.20">
    <property type="match status" value="1"/>
</dbReference>
<keyword evidence="10" id="KW-0175">Coiled coil</keyword>
<evidence type="ECO:0000313" key="20">
    <source>
        <dbReference type="EMBL" id="CAB4036502.1"/>
    </source>
</evidence>
<dbReference type="InterPro" id="IPR008984">
    <property type="entry name" value="SMAD_FHA_dom_sf"/>
</dbReference>
<comment type="similarity">
    <text evidence="16">Belongs to the SLMAP family.</text>
</comment>
<dbReference type="SMART" id="SM00240">
    <property type="entry name" value="FHA"/>
    <property type="match status" value="1"/>
</dbReference>
<keyword evidence="21" id="KW-1185">Reference proteome</keyword>
<keyword evidence="5" id="KW-0963">Cytoplasm</keyword>
<dbReference type="EMBL" id="CACRXK020022109">
    <property type="protein sequence ID" value="CAB4036502.1"/>
    <property type="molecule type" value="Genomic_DNA"/>
</dbReference>
<protein>
    <recommendedName>
        <fullName evidence="18">Sarcolemmal membrane-associated protein</fullName>
    </recommendedName>
</protein>
<name>A0A6S7LGX8_PARCT</name>
<dbReference type="GO" id="GO:0042383">
    <property type="term" value="C:sarcolemma"/>
    <property type="evidence" value="ECO:0007669"/>
    <property type="project" value="UniProtKB-SubCell"/>
</dbReference>
<keyword evidence="6" id="KW-0597">Phosphoprotein</keyword>
<evidence type="ECO:0000256" key="7">
    <source>
        <dbReference type="ARBA" id="ARBA00022692"/>
    </source>
</evidence>
<evidence type="ECO:0000256" key="2">
    <source>
        <dbReference type="ARBA" id="ARBA00004304"/>
    </source>
</evidence>
<proteinExistence type="inferred from homology"/>
<evidence type="ECO:0000256" key="13">
    <source>
        <dbReference type="ARBA" id="ARBA00023212"/>
    </source>
</evidence>
<evidence type="ECO:0000256" key="11">
    <source>
        <dbReference type="ARBA" id="ARBA00023128"/>
    </source>
</evidence>
<feature type="domain" description="FHA" evidence="19">
    <location>
        <begin position="26"/>
        <end position="81"/>
    </location>
</feature>
<sequence length="156" mass="17029">MAVAIFTPRPNSQDFQERRIQLGESVKIGRSVAKVKSAASNLIFDCKVLSRNHAIVWYEGGKFFLQDTKSSNGTFINNVRLSKGAEESDPKEIFSGDIVQFGVEVVENSKRGAVTHGCIIATLTLFGPDGNEATPAQASGSGVQSYELWQLSQYIQ</sequence>
<dbReference type="Proteomes" id="UP001152795">
    <property type="component" value="Unassembled WGS sequence"/>
</dbReference>
<dbReference type="Pfam" id="PF00498">
    <property type="entry name" value="FHA"/>
    <property type="match status" value="1"/>
</dbReference>
<gene>
    <name evidence="20" type="ORF">PACLA_8A022573</name>
</gene>
<keyword evidence="11" id="KW-0496">Mitochondrion</keyword>
<evidence type="ECO:0000256" key="6">
    <source>
        <dbReference type="ARBA" id="ARBA00022553"/>
    </source>
</evidence>
<evidence type="ECO:0000256" key="5">
    <source>
        <dbReference type="ARBA" id="ARBA00022490"/>
    </source>
</evidence>
<dbReference type="OrthoDB" id="687730at2759"/>
<evidence type="ECO:0000256" key="10">
    <source>
        <dbReference type="ARBA" id="ARBA00023054"/>
    </source>
</evidence>
<dbReference type="PANTHER" id="PTHR15715:SF37">
    <property type="entry name" value="LD47843P"/>
    <property type="match status" value="1"/>
</dbReference>
<comment type="subunit">
    <text evidence="17">Homodimer. Interacts with myosin. Interacts with SIKE1 and both associate with the STRIPAK core complex composed of PP2A catalytic and scaffolding subunits, the striatins (PP2A regulatory subunits), the striatin-associated proteins MOB4, STRIP1 and STRIP2, PDCD10 and members of the STE20 kinases, such as STK24 and STK26. Interacts (via FHA domain) with STK3 (when phosphorylated); the interaction associates STK3 with the STRIPAK complex.</text>
</comment>
<dbReference type="AlphaFoldDB" id="A0A6S7LGX8"/>
<keyword evidence="8" id="KW-0256">Endoplasmic reticulum</keyword>
<keyword evidence="9" id="KW-1133">Transmembrane helix</keyword>
<evidence type="ECO:0000256" key="4">
    <source>
        <dbReference type="ARBA" id="ARBA00022475"/>
    </source>
</evidence>
<dbReference type="GO" id="GO:0005813">
    <property type="term" value="C:centrosome"/>
    <property type="evidence" value="ECO:0007669"/>
    <property type="project" value="UniProtKB-SubCell"/>
</dbReference>
<organism evidence="20 21">
    <name type="scientific">Paramuricea clavata</name>
    <name type="common">Red gorgonian</name>
    <name type="synonym">Violescent sea-whip</name>
    <dbReference type="NCBI Taxonomy" id="317549"/>
    <lineage>
        <taxon>Eukaryota</taxon>
        <taxon>Metazoa</taxon>
        <taxon>Cnidaria</taxon>
        <taxon>Anthozoa</taxon>
        <taxon>Octocorallia</taxon>
        <taxon>Malacalcyonacea</taxon>
        <taxon>Plexauridae</taxon>
        <taxon>Paramuricea</taxon>
    </lineage>
</organism>
<evidence type="ECO:0000256" key="17">
    <source>
        <dbReference type="ARBA" id="ARBA00066015"/>
    </source>
</evidence>
<evidence type="ECO:0000259" key="19">
    <source>
        <dbReference type="PROSITE" id="PS50006"/>
    </source>
</evidence>
<evidence type="ECO:0000313" key="21">
    <source>
        <dbReference type="Proteomes" id="UP001152795"/>
    </source>
</evidence>
<accession>A0A6S7LGX8</accession>
<comment type="caution">
    <text evidence="20">The sequence shown here is derived from an EMBL/GenBank/DDBJ whole genome shotgun (WGS) entry which is preliminary data.</text>
</comment>
<keyword evidence="4" id="KW-1003">Cell membrane</keyword>
<dbReference type="SUPFAM" id="SSF49879">
    <property type="entry name" value="SMAD/FHA domain"/>
    <property type="match status" value="1"/>
</dbReference>
<feature type="non-terminal residue" evidence="20">
    <location>
        <position position="156"/>
    </location>
</feature>
<evidence type="ECO:0000256" key="15">
    <source>
        <dbReference type="ARBA" id="ARBA00060409"/>
    </source>
</evidence>
<evidence type="ECO:0000256" key="16">
    <source>
        <dbReference type="ARBA" id="ARBA00061687"/>
    </source>
</evidence>
<dbReference type="GO" id="GO:0031966">
    <property type="term" value="C:mitochondrial membrane"/>
    <property type="evidence" value="ECO:0007669"/>
    <property type="project" value="UniProtKB-SubCell"/>
</dbReference>
<dbReference type="GO" id="GO:0005789">
    <property type="term" value="C:endoplasmic reticulum membrane"/>
    <property type="evidence" value="ECO:0007669"/>
    <property type="project" value="UniProtKB-SubCell"/>
</dbReference>
<dbReference type="CDD" id="cd22679">
    <property type="entry name" value="FHA_SLMAP"/>
    <property type="match status" value="1"/>
</dbReference>
<evidence type="ECO:0000256" key="12">
    <source>
        <dbReference type="ARBA" id="ARBA00023136"/>
    </source>
</evidence>
<evidence type="ECO:0000256" key="9">
    <source>
        <dbReference type="ARBA" id="ARBA00022989"/>
    </source>
</evidence>
<dbReference type="FunFam" id="2.60.200.20:FF:000003">
    <property type="entry name" value="sarcolemmal membrane-associated protein isoform X2"/>
    <property type="match status" value="1"/>
</dbReference>
<dbReference type="PROSITE" id="PS50006">
    <property type="entry name" value="FHA_DOMAIN"/>
    <property type="match status" value="1"/>
</dbReference>
<reference evidence="20" key="1">
    <citation type="submission" date="2020-04" db="EMBL/GenBank/DDBJ databases">
        <authorList>
            <person name="Alioto T."/>
            <person name="Alioto T."/>
            <person name="Gomez Garrido J."/>
        </authorList>
    </citation>
    <scope>NUCLEOTIDE SEQUENCE</scope>
    <source>
        <strain evidence="20">A484AB</strain>
    </source>
</reference>
<comment type="subcellular location">
    <subcellularLocation>
        <location evidence="15">Cell membrane</location>
        <location evidence="15">Sarcolemma</location>
        <topology evidence="15">Single-pass type IV membrane protein</topology>
    </subcellularLocation>
    <subcellularLocation>
        <location evidence="1">Cytoplasm</location>
        <location evidence="1">Cytoskeleton</location>
        <location evidence="1">Microtubule organizing center</location>
        <location evidence="1">Centrosome</location>
    </subcellularLocation>
    <subcellularLocation>
        <location evidence="3">Endoplasmic reticulum membrane</location>
        <topology evidence="3">Single-pass membrane protein</topology>
    </subcellularLocation>
    <subcellularLocation>
        <location evidence="2">Mitochondrion membrane</location>
        <topology evidence="2">Single-pass membrane protein</topology>
    </subcellularLocation>
</comment>
<keyword evidence="7" id="KW-0812">Transmembrane</keyword>
<keyword evidence="12" id="KW-0472">Membrane</keyword>
<dbReference type="InterPro" id="IPR000253">
    <property type="entry name" value="FHA_dom"/>
</dbReference>